<accession>A0A6G9ZDY9</accession>
<evidence type="ECO:0000313" key="1">
    <source>
        <dbReference type="EMBL" id="QIS23664.1"/>
    </source>
</evidence>
<dbReference type="EMBL" id="CP046173">
    <property type="protein sequence ID" value="QIS23664.1"/>
    <property type="molecule type" value="Genomic_DNA"/>
</dbReference>
<gene>
    <name evidence="1" type="ORF">F6W96_40730</name>
</gene>
<proteinExistence type="predicted"/>
<name>A0A6G9ZDY9_9NOCA</name>
<dbReference type="AlphaFoldDB" id="A0A6G9ZDY9"/>
<dbReference type="RefSeq" id="WP_167490982.1">
    <property type="nucleotide sequence ID" value="NZ_CP046173.1"/>
</dbReference>
<protein>
    <submittedName>
        <fullName evidence="1">Uncharacterized protein</fullName>
    </submittedName>
</protein>
<dbReference type="Proteomes" id="UP000500953">
    <property type="component" value="Chromosome"/>
</dbReference>
<organism evidence="1 2">
    <name type="scientific">Nocardia terpenica</name>
    <dbReference type="NCBI Taxonomy" id="455432"/>
    <lineage>
        <taxon>Bacteria</taxon>
        <taxon>Bacillati</taxon>
        <taxon>Actinomycetota</taxon>
        <taxon>Actinomycetes</taxon>
        <taxon>Mycobacteriales</taxon>
        <taxon>Nocardiaceae</taxon>
        <taxon>Nocardia</taxon>
    </lineage>
</organism>
<evidence type="ECO:0000313" key="2">
    <source>
        <dbReference type="Proteomes" id="UP000500953"/>
    </source>
</evidence>
<sequence length="250" mass="28141">MSSMRSVESEYLRDNWSQLVKEAANDGVLVVAWWRVPEALMVSVGMWEIGRRKVPVRESACVHVGSTRALHELRDVREDLQRGHHTVVEVRNKPRAVLVPYGWARLAYTELRLPEVPETPSSRQGLAEGGELAIVVYRSTRMASRLAEEFGDAEDPVWEMDRRLSSSRGGIPPERQQRLRAVVYVEDGTVARVRAIEPGLEWGEQELRSLAPVSVPLLDAEIAERFPTLGLRPGDTRLAGKGSPREYVEL</sequence>
<reference evidence="1 2" key="1">
    <citation type="journal article" date="2019" name="ACS Chem. Biol.">
        <title>Identification and Mobilization of a Cryptic Antibiotic Biosynthesis Gene Locus from a Human-Pathogenic Nocardia Isolate.</title>
        <authorList>
            <person name="Herisse M."/>
            <person name="Ishida K."/>
            <person name="Porter J.L."/>
            <person name="Howden B."/>
            <person name="Hertweck C."/>
            <person name="Stinear T.P."/>
            <person name="Pidot S.J."/>
        </authorList>
    </citation>
    <scope>NUCLEOTIDE SEQUENCE [LARGE SCALE GENOMIC DNA]</scope>
    <source>
        <strain evidence="1 2">AUSMDU00012715</strain>
    </source>
</reference>